<evidence type="ECO:0000256" key="6">
    <source>
        <dbReference type="ARBA" id="ARBA00050679"/>
    </source>
</evidence>
<dbReference type="GO" id="GO:0046872">
    <property type="term" value="F:metal ion binding"/>
    <property type="evidence" value="ECO:0007669"/>
    <property type="project" value="InterPro"/>
</dbReference>
<dbReference type="SUPFAM" id="SSF56796">
    <property type="entry name" value="Dehydroquinate synthase-like"/>
    <property type="match status" value="1"/>
</dbReference>
<dbReference type="InterPro" id="IPR039697">
    <property type="entry name" value="Alcohol_dehydrogenase_Fe"/>
</dbReference>
<evidence type="ECO:0000259" key="8">
    <source>
        <dbReference type="Pfam" id="PF00465"/>
    </source>
</evidence>
<dbReference type="GO" id="GO:1901168">
    <property type="term" value="P:3-chlorocatechol catabolic process"/>
    <property type="evidence" value="ECO:0007669"/>
    <property type="project" value="UniProtKB-ARBA"/>
</dbReference>
<dbReference type="EMBL" id="MJMN01000015">
    <property type="protein sequence ID" value="OMG86427.1"/>
    <property type="molecule type" value="Genomic_DNA"/>
</dbReference>
<dbReference type="EC" id="1.3.1.32" evidence="2"/>
<comment type="similarity">
    <text evidence="1">Belongs to the iron-containing alcohol dehydrogenase family.</text>
</comment>
<name>A0A1R1JSZ0_ALCXX</name>
<dbReference type="Proteomes" id="UP000187251">
    <property type="component" value="Unassembled WGS sequence"/>
</dbReference>
<dbReference type="InterPro" id="IPR056798">
    <property type="entry name" value="ADH_Fe_C"/>
</dbReference>
<protein>
    <recommendedName>
        <fullName evidence="2">maleylacetate reductase</fullName>
        <ecNumber evidence="2">1.3.1.32</ecNumber>
    </recommendedName>
</protein>
<dbReference type="Pfam" id="PF25137">
    <property type="entry name" value="ADH_Fe_C"/>
    <property type="match status" value="1"/>
</dbReference>
<dbReference type="OrthoDB" id="3812122at2"/>
<dbReference type="GO" id="GO:0018506">
    <property type="term" value="F:maleylacetate reductase activity"/>
    <property type="evidence" value="ECO:0007669"/>
    <property type="project" value="UniProtKB-EC"/>
</dbReference>
<evidence type="ECO:0000256" key="5">
    <source>
        <dbReference type="ARBA" id="ARBA00023027"/>
    </source>
</evidence>
<dbReference type="Gene3D" id="3.40.50.1970">
    <property type="match status" value="1"/>
</dbReference>
<comment type="caution">
    <text evidence="10">The sequence shown here is derived from an EMBL/GenBank/DDBJ whole genome shotgun (WGS) entry which is preliminary data.</text>
</comment>
<gene>
    <name evidence="10" type="ORF">BIZ92_26615</name>
</gene>
<reference evidence="10 11" key="1">
    <citation type="submission" date="2016-09" db="EMBL/GenBank/DDBJ databases">
        <title>Phylogenomics of Achromobacter.</title>
        <authorList>
            <person name="Jeukens J."/>
            <person name="Freschi L."/>
            <person name="Vincent A.T."/>
            <person name="Emond-Rheault J.-G."/>
            <person name="Kukavica-Ibrulj I."/>
            <person name="Charette S.J."/>
            <person name="Levesque R.C."/>
        </authorList>
    </citation>
    <scope>NUCLEOTIDE SEQUENCE [LARGE SCALE GENOMIC DNA]</scope>
    <source>
        <strain evidence="10 11">AUS488</strain>
    </source>
</reference>
<dbReference type="Gene3D" id="1.20.1090.10">
    <property type="entry name" value="Dehydroquinate synthase-like - alpha domain"/>
    <property type="match status" value="1"/>
</dbReference>
<dbReference type="FunFam" id="3.40.50.1970:FF:000015">
    <property type="entry name" value="Maleylacetate reductase 1"/>
    <property type="match status" value="1"/>
</dbReference>
<evidence type="ECO:0000256" key="2">
    <source>
        <dbReference type="ARBA" id="ARBA00012005"/>
    </source>
</evidence>
<dbReference type="GO" id="GO:0004022">
    <property type="term" value="F:alcohol dehydrogenase (NAD+) activity"/>
    <property type="evidence" value="ECO:0007669"/>
    <property type="project" value="TreeGrafter"/>
</dbReference>
<evidence type="ECO:0000313" key="11">
    <source>
        <dbReference type="Proteomes" id="UP000187251"/>
    </source>
</evidence>
<comment type="catalytic activity">
    <reaction evidence="6">
        <text>3-oxoadipate + NAD(+) = maleylacetate + NADH + H(+)</text>
        <dbReference type="Rhea" id="RHEA:16981"/>
        <dbReference type="ChEBI" id="CHEBI:15378"/>
        <dbReference type="ChEBI" id="CHEBI:15775"/>
        <dbReference type="ChEBI" id="CHEBI:16468"/>
        <dbReference type="ChEBI" id="CHEBI:57540"/>
        <dbReference type="ChEBI" id="CHEBI:57945"/>
        <dbReference type="EC" id="1.3.1.32"/>
    </reaction>
</comment>
<feature type="domain" description="Fe-containing alcohol dehydrogenase-like C-terminal" evidence="9">
    <location>
        <begin position="175"/>
        <end position="359"/>
    </location>
</feature>
<dbReference type="CDD" id="cd08177">
    <property type="entry name" value="MAR"/>
    <property type="match status" value="1"/>
</dbReference>
<dbReference type="InterPro" id="IPR001670">
    <property type="entry name" value="ADH_Fe/GldA"/>
</dbReference>
<evidence type="ECO:0000256" key="1">
    <source>
        <dbReference type="ARBA" id="ARBA00007358"/>
    </source>
</evidence>
<dbReference type="Pfam" id="PF00465">
    <property type="entry name" value="Fe-ADH"/>
    <property type="match status" value="1"/>
</dbReference>
<feature type="domain" description="Alcohol dehydrogenase iron-type/glycerol dehydrogenase GldA" evidence="8">
    <location>
        <begin position="20"/>
        <end position="163"/>
    </location>
</feature>
<sequence length="365" mass="37602">MTDLHLRGDGCSFVYTSHAQRVVFGPGSLAGLADELDALGLRRALVLCTPPQRAQAERAAALLGAGRLAGIFDQAAMHVPIEIARQARRTAQELDADCAVAVGGGSTIGLGKAIALESGLPVIAVPTTYAGSEMTPIYGVTQAGLKRTGRDARVLPRSVVYDPDLSASLPVAISVVSGINAIAHAAEGLYAHDRNPIMDLMAREGMRALASALPRIAAHGGGGSAGAARADALYGAWLCGSVLGNVGMALHHKLCHTLGGSFNLPHAEVHTVILPHALAYNAPAAPQAMARIAAAIEADGAAQGVFDLARGLGAPTALRDIGMREADLDRACEIALGTPYPNPRPLERAALRALLQDAYDGVRPA</sequence>
<keyword evidence="4" id="KW-0560">Oxidoreductase</keyword>
<evidence type="ECO:0000256" key="3">
    <source>
        <dbReference type="ARBA" id="ARBA00022797"/>
    </source>
</evidence>
<accession>A0A1R1JSZ0</accession>
<dbReference type="InterPro" id="IPR034786">
    <property type="entry name" value="MAR"/>
</dbReference>
<dbReference type="RefSeq" id="WP_076412406.1">
    <property type="nucleotide sequence ID" value="NZ_AP028040.1"/>
</dbReference>
<keyword evidence="5" id="KW-0520">NAD</keyword>
<dbReference type="AlphaFoldDB" id="A0A1R1JSZ0"/>
<organism evidence="10 11">
    <name type="scientific">Alcaligenes xylosoxydans xylosoxydans</name>
    <name type="common">Achromobacter xylosoxidans</name>
    <dbReference type="NCBI Taxonomy" id="85698"/>
    <lineage>
        <taxon>Bacteria</taxon>
        <taxon>Pseudomonadati</taxon>
        <taxon>Pseudomonadota</taxon>
        <taxon>Betaproteobacteria</taxon>
        <taxon>Burkholderiales</taxon>
        <taxon>Alcaligenaceae</taxon>
        <taxon>Achromobacter</taxon>
    </lineage>
</organism>
<keyword evidence="3" id="KW-0058">Aromatic hydrocarbons catabolism</keyword>
<evidence type="ECO:0000256" key="7">
    <source>
        <dbReference type="ARBA" id="ARBA00051531"/>
    </source>
</evidence>
<dbReference type="PANTHER" id="PTHR11496:SF102">
    <property type="entry name" value="ALCOHOL DEHYDROGENASE 4"/>
    <property type="match status" value="1"/>
</dbReference>
<dbReference type="PANTHER" id="PTHR11496">
    <property type="entry name" value="ALCOHOL DEHYDROGENASE"/>
    <property type="match status" value="1"/>
</dbReference>
<proteinExistence type="inferred from homology"/>
<evidence type="ECO:0000259" key="9">
    <source>
        <dbReference type="Pfam" id="PF25137"/>
    </source>
</evidence>
<evidence type="ECO:0000256" key="4">
    <source>
        <dbReference type="ARBA" id="ARBA00023002"/>
    </source>
</evidence>
<evidence type="ECO:0000313" key="10">
    <source>
        <dbReference type="EMBL" id="OMG86427.1"/>
    </source>
</evidence>
<comment type="catalytic activity">
    <reaction evidence="7">
        <text>3-oxoadipate + NADP(+) = maleylacetate + NADPH + H(+)</text>
        <dbReference type="Rhea" id="RHEA:16985"/>
        <dbReference type="ChEBI" id="CHEBI:15378"/>
        <dbReference type="ChEBI" id="CHEBI:15775"/>
        <dbReference type="ChEBI" id="CHEBI:16468"/>
        <dbReference type="ChEBI" id="CHEBI:57783"/>
        <dbReference type="ChEBI" id="CHEBI:58349"/>
        <dbReference type="EC" id="1.3.1.32"/>
    </reaction>
</comment>